<dbReference type="EMBL" id="GBXM01055417">
    <property type="protein sequence ID" value="JAH53160.1"/>
    <property type="molecule type" value="Transcribed_RNA"/>
</dbReference>
<reference evidence="1" key="2">
    <citation type="journal article" date="2015" name="Fish Shellfish Immunol.">
        <title>Early steps in the European eel (Anguilla anguilla)-Vibrio vulnificus interaction in the gills: Role of the RtxA13 toxin.</title>
        <authorList>
            <person name="Callol A."/>
            <person name="Pajuelo D."/>
            <person name="Ebbesson L."/>
            <person name="Teles M."/>
            <person name="MacKenzie S."/>
            <person name="Amaro C."/>
        </authorList>
    </citation>
    <scope>NUCLEOTIDE SEQUENCE</scope>
</reference>
<protein>
    <submittedName>
        <fullName evidence="1">Uncharacterized protein</fullName>
    </submittedName>
</protein>
<sequence length="17" mass="2166">MFVVNYRRTNLLYFSKN</sequence>
<accession>A0A0E9TJT8</accession>
<proteinExistence type="predicted"/>
<evidence type="ECO:0000313" key="1">
    <source>
        <dbReference type="EMBL" id="JAH53160.1"/>
    </source>
</evidence>
<dbReference type="AlphaFoldDB" id="A0A0E9TJT8"/>
<organism evidence="1">
    <name type="scientific">Anguilla anguilla</name>
    <name type="common">European freshwater eel</name>
    <name type="synonym">Muraena anguilla</name>
    <dbReference type="NCBI Taxonomy" id="7936"/>
    <lineage>
        <taxon>Eukaryota</taxon>
        <taxon>Metazoa</taxon>
        <taxon>Chordata</taxon>
        <taxon>Craniata</taxon>
        <taxon>Vertebrata</taxon>
        <taxon>Euteleostomi</taxon>
        <taxon>Actinopterygii</taxon>
        <taxon>Neopterygii</taxon>
        <taxon>Teleostei</taxon>
        <taxon>Anguilliformes</taxon>
        <taxon>Anguillidae</taxon>
        <taxon>Anguilla</taxon>
    </lineage>
</organism>
<reference evidence="1" key="1">
    <citation type="submission" date="2014-11" db="EMBL/GenBank/DDBJ databases">
        <authorList>
            <person name="Amaro Gonzalez C."/>
        </authorList>
    </citation>
    <scope>NUCLEOTIDE SEQUENCE</scope>
</reference>
<name>A0A0E9TJT8_ANGAN</name>